<keyword evidence="3" id="KW-0732">Signal</keyword>
<evidence type="ECO:0000256" key="1">
    <source>
        <dbReference type="ARBA" id="ARBA00008520"/>
    </source>
</evidence>
<name>A0A0G1U3U9_9BACT</name>
<dbReference type="PANTHER" id="PTHR43649:SF34">
    <property type="entry name" value="ABC TRANSPORTER PERIPLASMIC-BINDING PROTEIN YCJN-RELATED"/>
    <property type="match status" value="1"/>
</dbReference>
<evidence type="ECO:0000256" key="3">
    <source>
        <dbReference type="ARBA" id="ARBA00022729"/>
    </source>
</evidence>
<feature type="compositionally biased region" description="Pro residues" evidence="4">
    <location>
        <begin position="17"/>
        <end position="28"/>
    </location>
</feature>
<dbReference type="CDD" id="cd13585">
    <property type="entry name" value="PBP2_TMBP_like"/>
    <property type="match status" value="1"/>
</dbReference>
<proteinExistence type="inferred from homology"/>
<keyword evidence="5" id="KW-1133">Transmembrane helix</keyword>
<evidence type="ECO:0000256" key="2">
    <source>
        <dbReference type="ARBA" id="ARBA00022448"/>
    </source>
</evidence>
<evidence type="ECO:0000313" key="6">
    <source>
        <dbReference type="EMBL" id="KKU88742.1"/>
    </source>
</evidence>
<keyword evidence="5" id="KW-0812">Transmembrane</keyword>
<protein>
    <submittedName>
        <fullName evidence="6">Extracellular solute-binding protein family 1</fullName>
    </submittedName>
</protein>
<dbReference type="PANTHER" id="PTHR43649">
    <property type="entry name" value="ARABINOSE-BINDING PROTEIN-RELATED"/>
    <property type="match status" value="1"/>
</dbReference>
<feature type="transmembrane region" description="Helical" evidence="5">
    <location>
        <begin position="86"/>
        <end position="107"/>
    </location>
</feature>
<dbReference type="SUPFAM" id="SSF53850">
    <property type="entry name" value="Periplasmic binding protein-like II"/>
    <property type="match status" value="1"/>
</dbReference>
<evidence type="ECO:0000313" key="7">
    <source>
        <dbReference type="Proteomes" id="UP000034739"/>
    </source>
</evidence>
<evidence type="ECO:0000256" key="4">
    <source>
        <dbReference type="SAM" id="MobiDB-lite"/>
    </source>
</evidence>
<dbReference type="Gene3D" id="3.40.190.10">
    <property type="entry name" value="Periplasmic binding protein-like II"/>
    <property type="match status" value="1"/>
</dbReference>
<dbReference type="InterPro" id="IPR006059">
    <property type="entry name" value="SBP"/>
</dbReference>
<feature type="compositionally biased region" description="Low complexity" evidence="4">
    <location>
        <begin position="45"/>
        <end position="56"/>
    </location>
</feature>
<comment type="caution">
    <text evidence="6">The sequence shown here is derived from an EMBL/GenBank/DDBJ whole genome shotgun (WGS) entry which is preliminary data.</text>
</comment>
<sequence length="514" mass="55301">MDEGNTNSVVPVMENVPPAPGPAEPAPGAPETLVIPVSPQPEAGPPLAEASPPSAENQFAPQIIPAQAPPAAAGTPPGSNPMPKRLLMIVVFIVLLLGLGLLGRFVYGLLAGAKEVTIIYWGLWENDALIRPVIADFESSHPKIKVQYVKQSHKQYRERLQAAVARGDGPDVFRFHNTWVAMLANDLSPVPKTVMTAAEFAQAFYPVAVADLVGGQSIYGIPLMIDGLGLYYNEDLLASAGVVPPTTWEEMLNIVPKLTVKTDATITTSAIALGTTGNVENFSDILALMMMQNGANLREPTSQEAEETLIFYRKFADAADPVYTWNETLDNSIYAFAMGKVAMILAPSWRAFDVRQINPNLRFKIAPVPQLPGNTVSWASYWVEGVSGKSKYQEQAWEFVKYLTGKEAATKLYTEASKTRLFGEPYARVELGSGLASDPYVGAFIKQAANSKSFPLASRTFDNGINDKLIKYMEDAVNGMIAGSSPKAVLTTAASGFRQVLGSYGLSSGAAPAR</sequence>
<keyword evidence="2" id="KW-0813">Transport</keyword>
<dbReference type="Pfam" id="PF01547">
    <property type="entry name" value="SBP_bac_1"/>
    <property type="match status" value="1"/>
</dbReference>
<accession>A0A0G1U3U9</accession>
<dbReference type="Proteomes" id="UP000034739">
    <property type="component" value="Unassembled WGS sequence"/>
</dbReference>
<dbReference type="EMBL" id="LCOY01000002">
    <property type="protein sequence ID" value="KKU88742.1"/>
    <property type="molecule type" value="Genomic_DNA"/>
</dbReference>
<reference evidence="6 7" key="1">
    <citation type="journal article" date="2015" name="Nature">
        <title>rRNA introns, odd ribosomes, and small enigmatic genomes across a large radiation of phyla.</title>
        <authorList>
            <person name="Brown C.T."/>
            <person name="Hug L.A."/>
            <person name="Thomas B.C."/>
            <person name="Sharon I."/>
            <person name="Castelle C.J."/>
            <person name="Singh A."/>
            <person name="Wilkins M.J."/>
            <person name="Williams K.H."/>
            <person name="Banfield J.F."/>
        </authorList>
    </citation>
    <scope>NUCLEOTIDE SEQUENCE [LARGE SCALE GENOMIC DNA]</scope>
</reference>
<dbReference type="AlphaFoldDB" id="A0A0G1U3U9"/>
<keyword evidence="5" id="KW-0472">Membrane</keyword>
<comment type="similarity">
    <text evidence="1">Belongs to the bacterial solute-binding protein 1 family.</text>
</comment>
<organism evidence="6 7">
    <name type="scientific">Candidatus Gottesmanbacteria bacterium GW2011_GWA2_47_9</name>
    <dbReference type="NCBI Taxonomy" id="1618445"/>
    <lineage>
        <taxon>Bacteria</taxon>
        <taxon>Candidatus Gottesmaniibacteriota</taxon>
    </lineage>
</organism>
<feature type="region of interest" description="Disordered" evidence="4">
    <location>
        <begin position="1"/>
        <end position="56"/>
    </location>
</feature>
<evidence type="ECO:0000256" key="5">
    <source>
        <dbReference type="SAM" id="Phobius"/>
    </source>
</evidence>
<gene>
    <name evidence="6" type="ORF">UY16_C0002G0014</name>
</gene>
<dbReference type="InterPro" id="IPR050490">
    <property type="entry name" value="Bact_solute-bd_prot1"/>
</dbReference>